<dbReference type="InterPro" id="IPR000639">
    <property type="entry name" value="Epox_hydrolase-like"/>
</dbReference>
<reference evidence="3" key="1">
    <citation type="submission" date="2022-12" db="EMBL/GenBank/DDBJ databases">
        <title>Complete genome sequence of an Australian strain of Rouxiella badensis DAR84756 and resolution of the R. badensis DSM100043 and R. chamberiensis DSM28324 genomes.</title>
        <authorList>
            <person name="Paul S."/>
            <person name="Anderson P.J."/>
            <person name="Maynard G."/>
            <person name="Dyall-Smith M."/>
            <person name="Kudinha T."/>
        </authorList>
    </citation>
    <scope>NUCLEOTIDE SEQUENCE</scope>
    <source>
        <strain evidence="3">DSM 28324</strain>
    </source>
</reference>
<keyword evidence="1 3" id="KW-0378">Hydrolase</keyword>
<dbReference type="PANTHER" id="PTHR43329">
    <property type="entry name" value="EPOXIDE HYDROLASE"/>
    <property type="match status" value="1"/>
</dbReference>
<evidence type="ECO:0000259" key="2">
    <source>
        <dbReference type="Pfam" id="PF00561"/>
    </source>
</evidence>
<dbReference type="SUPFAM" id="SSF53474">
    <property type="entry name" value="alpha/beta-Hydrolases"/>
    <property type="match status" value="1"/>
</dbReference>
<dbReference type="Proteomes" id="UP001164712">
    <property type="component" value="Chromosome"/>
</dbReference>
<organism evidence="3 4">
    <name type="scientific">Rouxiella chamberiensis</name>
    <dbReference type="NCBI Taxonomy" id="1513468"/>
    <lineage>
        <taxon>Bacteria</taxon>
        <taxon>Pseudomonadati</taxon>
        <taxon>Pseudomonadota</taxon>
        <taxon>Gammaproteobacteria</taxon>
        <taxon>Enterobacterales</taxon>
        <taxon>Yersiniaceae</taxon>
        <taxon>Rouxiella</taxon>
    </lineage>
</organism>
<keyword evidence="4" id="KW-1185">Reference proteome</keyword>
<dbReference type="InterPro" id="IPR000073">
    <property type="entry name" value="AB_hydrolase_1"/>
</dbReference>
<protein>
    <submittedName>
        <fullName evidence="3">Alpha/beta hydrolase</fullName>
    </submittedName>
</protein>
<evidence type="ECO:0000256" key="1">
    <source>
        <dbReference type="ARBA" id="ARBA00022801"/>
    </source>
</evidence>
<dbReference type="Pfam" id="PF00561">
    <property type="entry name" value="Abhydrolase_1"/>
    <property type="match status" value="1"/>
</dbReference>
<dbReference type="RefSeq" id="WP_045046919.1">
    <property type="nucleotide sequence ID" value="NZ_CP114058.1"/>
</dbReference>
<evidence type="ECO:0000313" key="3">
    <source>
        <dbReference type="EMBL" id="WAT02023.1"/>
    </source>
</evidence>
<dbReference type="PRINTS" id="PR00412">
    <property type="entry name" value="EPOXHYDRLASE"/>
</dbReference>
<dbReference type="InterPro" id="IPR029058">
    <property type="entry name" value="AB_hydrolase_fold"/>
</dbReference>
<sequence>MSNEKSLPQSDIDITHHTAVVNGVRLHYVMAGSGEPLVLLHGWPQTWREWHSMIPALARQFTVIAPDMRGFGDSDKPGSGYDKRTVAQDIHQLVHHLGFHEINLVGHDIGMMVAYEYASAHPDEVRKLAVLEAGLPGLGLEALHDSAAFPQFWHFGFFRAPNLAEALIAGREKMFITHFIRHLAYDTYALSDADLNEYAERLSAPGALRASFEHYRAFDIDAVNNRQNALTKLSMPVLAVGGEFCMNVQMGHIMRPLANDVQSVVIKRSGHWLTEEQPEQLTAALLEFFH</sequence>
<evidence type="ECO:0000313" key="4">
    <source>
        <dbReference type="Proteomes" id="UP001164712"/>
    </source>
</evidence>
<dbReference type="Gene3D" id="3.40.50.1820">
    <property type="entry name" value="alpha/beta hydrolase"/>
    <property type="match status" value="1"/>
</dbReference>
<gene>
    <name evidence="3" type="ORF">O1V66_04875</name>
</gene>
<dbReference type="GO" id="GO:0016787">
    <property type="term" value="F:hydrolase activity"/>
    <property type="evidence" value="ECO:0007669"/>
    <property type="project" value="UniProtKB-KW"/>
</dbReference>
<name>A0ABY7HRK6_9GAMM</name>
<proteinExistence type="predicted"/>
<accession>A0ABY7HRK6</accession>
<feature type="domain" description="AB hydrolase-1" evidence="2">
    <location>
        <begin position="36"/>
        <end position="276"/>
    </location>
</feature>
<dbReference type="EMBL" id="CP114058">
    <property type="protein sequence ID" value="WAT02023.1"/>
    <property type="molecule type" value="Genomic_DNA"/>
</dbReference>
<dbReference type="PRINTS" id="PR00111">
    <property type="entry name" value="ABHYDROLASE"/>
</dbReference>